<evidence type="ECO:0000256" key="1">
    <source>
        <dbReference type="SAM" id="Phobius"/>
    </source>
</evidence>
<gene>
    <name evidence="2" type="ORF">ENT52_03505</name>
</gene>
<proteinExistence type="predicted"/>
<feature type="transmembrane region" description="Helical" evidence="1">
    <location>
        <begin position="6"/>
        <end position="23"/>
    </location>
</feature>
<organism evidence="2">
    <name type="scientific">Archaeoglobus fulgidus</name>
    <dbReference type="NCBI Taxonomy" id="2234"/>
    <lineage>
        <taxon>Archaea</taxon>
        <taxon>Methanobacteriati</taxon>
        <taxon>Methanobacteriota</taxon>
        <taxon>Archaeoglobi</taxon>
        <taxon>Archaeoglobales</taxon>
        <taxon>Archaeoglobaceae</taxon>
        <taxon>Archaeoglobus</taxon>
    </lineage>
</organism>
<evidence type="ECO:0000313" key="2">
    <source>
        <dbReference type="EMBL" id="HGT82773.1"/>
    </source>
</evidence>
<dbReference type="AlphaFoldDB" id="A0A7J3M1N1"/>
<protein>
    <recommendedName>
        <fullName evidence="3">Roadblock/LAMTOR2 domain-containing protein</fullName>
    </recommendedName>
</protein>
<keyword evidence="1" id="KW-1133">Transmembrane helix</keyword>
<keyword evidence="1" id="KW-0472">Membrane</keyword>
<evidence type="ECO:0008006" key="3">
    <source>
        <dbReference type="Google" id="ProtNLM"/>
    </source>
</evidence>
<comment type="caution">
    <text evidence="2">The sequence shown here is derived from an EMBL/GenBank/DDBJ whole genome shotgun (WGS) entry which is preliminary data.</text>
</comment>
<accession>A0A7J3M1N1</accession>
<name>A0A7J3M1N1_ARCFL</name>
<keyword evidence="1" id="KW-0812">Transmembrane</keyword>
<dbReference type="EMBL" id="DSYZ01000077">
    <property type="protein sequence ID" value="HGT82773.1"/>
    <property type="molecule type" value="Genomic_DNA"/>
</dbReference>
<reference evidence="2" key="1">
    <citation type="journal article" date="2020" name="mSystems">
        <title>Genome- and Community-Level Interaction Insights into Carbon Utilization and Element Cycling Functions of Hydrothermarchaeota in Hydrothermal Sediment.</title>
        <authorList>
            <person name="Zhou Z."/>
            <person name="Liu Y."/>
            <person name="Xu W."/>
            <person name="Pan J."/>
            <person name="Luo Z.H."/>
            <person name="Li M."/>
        </authorList>
    </citation>
    <scope>NUCLEOTIDE SEQUENCE [LARGE SCALE GENOMIC DNA]</scope>
    <source>
        <strain evidence="2">SpSt-587</strain>
    </source>
</reference>
<sequence>MIYETLAVVAGFSIGFVATWKFVEIGIKKETREETPRVAKITEITERVEKTSEQIKKPENLDELIKYISTKFMLAEVTLLTPEGLPIASNSSTVDEDTATAPEIIKIANALLRSDRIVIGGGENRILAIQISPDVILYAKVTREFSRAEIEKLKIEVNSLLEGLL</sequence>